<evidence type="ECO:0000313" key="3">
    <source>
        <dbReference type="Proteomes" id="UP000789739"/>
    </source>
</evidence>
<sequence length="368" mass="41454">MIRAKEHLTPEGLAKIQELHAQMNLKRDRSTKGFHGTIEITDQWLQGFVEAEGSFYISVTPNKTSALGYRVVATFSISQTECEKPVLEAIQKHLGCGFIKTKPVTTPGGRPVCEFKGSSGLSPEAQREAPLFWVRFQMRKIALESLIKRNGISTLDMFIDQRIKATPLEWPDFGEHWIPFAKYMNSTVCGEALGIAIRRLAGWIPFRGSVKFSLTNTKLCRTAAVGSIVRLDTRAIRSHNSKALREYKASLGPLSKIQSEVLTGLILGDSSIQTQNKGKTYREWILTEPKPRVRTNINQNEVTTWWFQTISHEAFNPFAERHLNSNEDWLIGDDGGKLDYSSNEGKALVLNTQSFTEEEVQQMGLELH</sequence>
<dbReference type="PANTHER" id="PTHR36181">
    <property type="entry name" value="INTRON-ENCODED ENDONUCLEASE AI3-RELATED"/>
    <property type="match status" value="1"/>
</dbReference>
<dbReference type="GO" id="GO:0004519">
    <property type="term" value="F:endonuclease activity"/>
    <property type="evidence" value="ECO:0007669"/>
    <property type="project" value="InterPro"/>
</dbReference>
<protein>
    <submittedName>
        <fullName evidence="2">3609_t:CDS:1</fullName>
    </submittedName>
</protein>
<dbReference type="AlphaFoldDB" id="A0A9N9DR90"/>
<dbReference type="InterPro" id="IPR004860">
    <property type="entry name" value="LAGLIDADG_dom"/>
</dbReference>
<dbReference type="Pfam" id="PF00961">
    <property type="entry name" value="LAGLIDADG_1"/>
    <property type="match status" value="1"/>
</dbReference>
<accession>A0A9N9DR90</accession>
<gene>
    <name evidence="2" type="ORF">PBRASI_LOCUS10126</name>
</gene>
<comment type="caution">
    <text evidence="2">The sequence shown here is derived from an EMBL/GenBank/DDBJ whole genome shotgun (WGS) entry which is preliminary data.</text>
</comment>
<dbReference type="SUPFAM" id="SSF55608">
    <property type="entry name" value="Homing endonucleases"/>
    <property type="match status" value="2"/>
</dbReference>
<dbReference type="InterPro" id="IPR051289">
    <property type="entry name" value="LAGLIDADG_Endonuclease"/>
</dbReference>
<feature type="non-terminal residue" evidence="2">
    <location>
        <position position="368"/>
    </location>
</feature>
<evidence type="ECO:0000259" key="1">
    <source>
        <dbReference type="Pfam" id="PF00961"/>
    </source>
</evidence>
<dbReference type="EMBL" id="CAJVPI010002698">
    <property type="protein sequence ID" value="CAG8647931.1"/>
    <property type="molecule type" value="Genomic_DNA"/>
</dbReference>
<reference evidence="2" key="1">
    <citation type="submission" date="2021-06" db="EMBL/GenBank/DDBJ databases">
        <authorList>
            <person name="Kallberg Y."/>
            <person name="Tangrot J."/>
            <person name="Rosling A."/>
        </authorList>
    </citation>
    <scope>NUCLEOTIDE SEQUENCE</scope>
    <source>
        <strain evidence="2">BR232B</strain>
    </source>
</reference>
<organism evidence="2 3">
    <name type="scientific">Paraglomus brasilianum</name>
    <dbReference type="NCBI Taxonomy" id="144538"/>
    <lineage>
        <taxon>Eukaryota</taxon>
        <taxon>Fungi</taxon>
        <taxon>Fungi incertae sedis</taxon>
        <taxon>Mucoromycota</taxon>
        <taxon>Glomeromycotina</taxon>
        <taxon>Glomeromycetes</taxon>
        <taxon>Paraglomerales</taxon>
        <taxon>Paraglomeraceae</taxon>
        <taxon>Paraglomus</taxon>
    </lineage>
</organism>
<dbReference type="GO" id="GO:0005739">
    <property type="term" value="C:mitochondrion"/>
    <property type="evidence" value="ECO:0007669"/>
    <property type="project" value="UniProtKB-ARBA"/>
</dbReference>
<dbReference type="InterPro" id="IPR027434">
    <property type="entry name" value="Homing_endonucl"/>
</dbReference>
<dbReference type="Proteomes" id="UP000789739">
    <property type="component" value="Unassembled WGS sequence"/>
</dbReference>
<dbReference type="OrthoDB" id="2888667at2759"/>
<feature type="domain" description="Homing endonuclease LAGLIDADG" evidence="1">
    <location>
        <begin position="45"/>
        <end position="104"/>
    </location>
</feature>
<evidence type="ECO:0000313" key="2">
    <source>
        <dbReference type="EMBL" id="CAG8647931.1"/>
    </source>
</evidence>
<dbReference type="Gene3D" id="3.10.28.10">
    <property type="entry name" value="Homing endonucleases"/>
    <property type="match status" value="2"/>
</dbReference>
<name>A0A9N9DR90_9GLOM</name>
<keyword evidence="3" id="KW-1185">Reference proteome</keyword>
<dbReference type="PANTHER" id="PTHR36181:SF4">
    <property type="entry name" value="LAGLIDADG ENDONUCLEASE"/>
    <property type="match status" value="1"/>
</dbReference>
<proteinExistence type="predicted"/>